<evidence type="ECO:0000313" key="1">
    <source>
        <dbReference type="EMBL" id="OUS42059.1"/>
    </source>
</evidence>
<accession>A0A1Y5I9W3</accession>
<name>A0A1Y5I9W3_OSTTA</name>
<dbReference type="EMBL" id="KZ155798">
    <property type="protein sequence ID" value="OUS44853.1"/>
    <property type="molecule type" value="Genomic_DNA"/>
</dbReference>
<evidence type="ECO:0000313" key="2">
    <source>
        <dbReference type="EMBL" id="OUS44853.1"/>
    </source>
</evidence>
<dbReference type="Proteomes" id="UP000195557">
    <property type="component" value="Unassembled WGS sequence"/>
</dbReference>
<reference evidence="2" key="1">
    <citation type="submission" date="2017-04" db="EMBL/GenBank/DDBJ databases">
        <title>Population genomics of picophytoplankton unveils novel chromosome hypervariability.</title>
        <authorList>
            <consortium name="DOE Joint Genome Institute"/>
            <person name="Blanc-Mathieu R."/>
            <person name="Krasovec M."/>
            <person name="Hebrard M."/>
            <person name="Yau S."/>
            <person name="Desgranges E."/>
            <person name="Martin J."/>
            <person name="Schackwitz W."/>
            <person name="Kuo A."/>
            <person name="Salin G."/>
            <person name="Donnadieu C."/>
            <person name="Desdevises Y."/>
            <person name="Sanchez-Ferandin S."/>
            <person name="Moreau H."/>
            <person name="Rivals E."/>
            <person name="Grigoriev I.V."/>
            <person name="Grimsley N."/>
            <person name="Eyre-Walker A."/>
            <person name="Piganeau G."/>
        </authorList>
    </citation>
    <scope>NUCLEOTIDE SEQUENCE [LARGE SCALE GENOMIC DNA]</scope>
    <source>
        <strain evidence="2">RCC 1115</strain>
    </source>
</reference>
<sequence>GVAKSHGEATFYRSHTSYLTYIKTCIIPLNRSAGPWVDDFPIQRMSVLALNY</sequence>
<proteinExistence type="predicted"/>
<dbReference type="AlphaFoldDB" id="A0A1Y5I9W3"/>
<protein>
    <submittedName>
        <fullName evidence="2">Uncharacterized protein</fullName>
    </submittedName>
</protein>
<feature type="non-terminal residue" evidence="2">
    <location>
        <position position="1"/>
    </location>
</feature>
<dbReference type="EMBL" id="KZ155839">
    <property type="protein sequence ID" value="OUS42059.1"/>
    <property type="molecule type" value="Genomic_DNA"/>
</dbReference>
<feature type="non-terminal residue" evidence="2">
    <location>
        <position position="52"/>
    </location>
</feature>
<gene>
    <name evidence="1" type="ORF">BE221DRAFT_47195</name>
    <name evidence="2" type="ORF">BE221DRAFT_61143</name>
</gene>
<organism evidence="2">
    <name type="scientific">Ostreococcus tauri</name>
    <name type="common">Marine green alga</name>
    <dbReference type="NCBI Taxonomy" id="70448"/>
    <lineage>
        <taxon>Eukaryota</taxon>
        <taxon>Viridiplantae</taxon>
        <taxon>Chlorophyta</taxon>
        <taxon>Mamiellophyceae</taxon>
        <taxon>Mamiellales</taxon>
        <taxon>Bathycoccaceae</taxon>
        <taxon>Ostreococcus</taxon>
    </lineage>
</organism>